<evidence type="ECO:0000256" key="1">
    <source>
        <dbReference type="SAM" id="MobiDB-lite"/>
    </source>
</evidence>
<feature type="region of interest" description="Disordered" evidence="1">
    <location>
        <begin position="32"/>
        <end position="80"/>
    </location>
</feature>
<reference evidence="3 4" key="1">
    <citation type="journal article" date="2023" name="Life. Sci Alliance">
        <title>Evolutionary insights into 3D genome organization and epigenetic landscape of Vigna mungo.</title>
        <authorList>
            <person name="Junaid A."/>
            <person name="Singh B."/>
            <person name="Bhatia S."/>
        </authorList>
    </citation>
    <scope>NUCLEOTIDE SEQUENCE [LARGE SCALE GENOMIC DNA]</scope>
    <source>
        <strain evidence="3">Urdbean</strain>
    </source>
</reference>
<gene>
    <name evidence="3" type="ORF">V8G54_028861</name>
</gene>
<name>A0AAQ3MT72_VIGMU</name>
<dbReference type="PANTHER" id="PTHR24559:SF450">
    <property type="entry name" value="RNA-DIRECTED DNA POLYMERASE HOMOLOG"/>
    <property type="match status" value="1"/>
</dbReference>
<dbReference type="PANTHER" id="PTHR24559">
    <property type="entry name" value="TRANSPOSON TY3-I GAG-POL POLYPROTEIN"/>
    <property type="match status" value="1"/>
</dbReference>
<evidence type="ECO:0000313" key="4">
    <source>
        <dbReference type="Proteomes" id="UP001374535"/>
    </source>
</evidence>
<feature type="domain" description="Reverse transcriptase" evidence="2">
    <location>
        <begin position="187"/>
        <end position="366"/>
    </location>
</feature>
<organism evidence="3 4">
    <name type="scientific">Vigna mungo</name>
    <name type="common">Black gram</name>
    <name type="synonym">Phaseolus mungo</name>
    <dbReference type="NCBI Taxonomy" id="3915"/>
    <lineage>
        <taxon>Eukaryota</taxon>
        <taxon>Viridiplantae</taxon>
        <taxon>Streptophyta</taxon>
        <taxon>Embryophyta</taxon>
        <taxon>Tracheophyta</taxon>
        <taxon>Spermatophyta</taxon>
        <taxon>Magnoliopsida</taxon>
        <taxon>eudicotyledons</taxon>
        <taxon>Gunneridae</taxon>
        <taxon>Pentapetalae</taxon>
        <taxon>rosids</taxon>
        <taxon>fabids</taxon>
        <taxon>Fabales</taxon>
        <taxon>Fabaceae</taxon>
        <taxon>Papilionoideae</taxon>
        <taxon>50 kb inversion clade</taxon>
        <taxon>NPAAA clade</taxon>
        <taxon>indigoferoid/millettioid clade</taxon>
        <taxon>Phaseoleae</taxon>
        <taxon>Vigna</taxon>
    </lineage>
</organism>
<sequence length="505" mass="58678">MESRVSTLERAIEEMKEESRANFQRLGDRMEDVMRRLKNMEKGSEGSKDSLNGDRVGRREEVDEKWVEENRENQRGDPSLTKRMVTPTILLQEKEIEVVTLVWKMGTAELEKRCGEQNQLTTKQNTVLQEILGTFEGIFSTPQEIPRKRHFNDQIPIKAGIDPINVRPYRYPHLLKAVIDNQVAEMSQTGIIRASKSPYSTPVILVKKKDGNWLFCIDYQALNKAIFSDKFPIPRIELLLDELYGASYFSKVDLRAGYHQIRMEENDIPKTVFRAHQEHYEFLVMPLGLSNALATFQSITNTVLKEFLRKNVLVFFDDILVYSKTWEEHKEHLYQVLSTLGQQQLFANWKKRGFGKKQIRYLGVQMEPEKVLAGQDWPIPRSIKALRGFLGLMGYYRRFIKDYGKIARPLTDLSNKGELVWSAQCTEAMNILKTALTTTPLLALPDFMWNVMLQVGVLATPWDIKDEGTFRDQFLNFHLEDKVVRNPGNMDKTFKVYVRKKVQNK</sequence>
<dbReference type="AlphaFoldDB" id="A0AAQ3MT72"/>
<dbReference type="CDD" id="cd01647">
    <property type="entry name" value="RT_LTR"/>
    <property type="match status" value="1"/>
</dbReference>
<dbReference type="InterPro" id="IPR053134">
    <property type="entry name" value="RNA-dir_DNA_polymerase"/>
</dbReference>
<evidence type="ECO:0000259" key="2">
    <source>
        <dbReference type="PROSITE" id="PS50878"/>
    </source>
</evidence>
<dbReference type="InterPro" id="IPR000477">
    <property type="entry name" value="RT_dom"/>
</dbReference>
<dbReference type="PROSITE" id="PS50878">
    <property type="entry name" value="RT_POL"/>
    <property type="match status" value="1"/>
</dbReference>
<evidence type="ECO:0000313" key="3">
    <source>
        <dbReference type="EMBL" id="WVY96710.1"/>
    </source>
</evidence>
<keyword evidence="4" id="KW-1185">Reference proteome</keyword>
<dbReference type="Proteomes" id="UP001374535">
    <property type="component" value="Chromosome 9"/>
</dbReference>
<feature type="compositionally biased region" description="Basic and acidic residues" evidence="1">
    <location>
        <begin position="32"/>
        <end position="75"/>
    </location>
</feature>
<accession>A0AAQ3MT72</accession>
<dbReference type="InterPro" id="IPR043128">
    <property type="entry name" value="Rev_trsase/Diguanyl_cyclase"/>
</dbReference>
<protein>
    <recommendedName>
        <fullName evidence="2">Reverse transcriptase domain-containing protein</fullName>
    </recommendedName>
</protein>
<dbReference type="SUPFAM" id="SSF56672">
    <property type="entry name" value="DNA/RNA polymerases"/>
    <property type="match status" value="1"/>
</dbReference>
<dbReference type="Pfam" id="PF00078">
    <property type="entry name" value="RVT_1"/>
    <property type="match status" value="1"/>
</dbReference>
<dbReference type="Gene3D" id="3.10.10.10">
    <property type="entry name" value="HIV Type 1 Reverse Transcriptase, subunit A, domain 1"/>
    <property type="match status" value="1"/>
</dbReference>
<dbReference type="Gene3D" id="3.30.70.270">
    <property type="match status" value="2"/>
</dbReference>
<dbReference type="InterPro" id="IPR043502">
    <property type="entry name" value="DNA/RNA_pol_sf"/>
</dbReference>
<dbReference type="EMBL" id="CP144692">
    <property type="protein sequence ID" value="WVY96710.1"/>
    <property type="molecule type" value="Genomic_DNA"/>
</dbReference>
<dbReference type="FunFam" id="3.30.70.270:FF:000020">
    <property type="entry name" value="Transposon Tf2-6 polyprotein-like Protein"/>
    <property type="match status" value="1"/>
</dbReference>
<proteinExistence type="predicted"/>